<accession>A0A392P3F0</accession>
<reference evidence="1 2" key="1">
    <citation type="journal article" date="2018" name="Front. Plant Sci.">
        <title>Red Clover (Trifolium pratense) and Zigzag Clover (T. medium) - A Picture of Genomic Similarities and Differences.</title>
        <authorList>
            <person name="Dluhosova J."/>
            <person name="Istvanek J."/>
            <person name="Nedelnik J."/>
            <person name="Repkova J."/>
        </authorList>
    </citation>
    <scope>NUCLEOTIDE SEQUENCE [LARGE SCALE GENOMIC DNA]</scope>
    <source>
        <strain evidence="2">cv. 10/8</strain>
        <tissue evidence="1">Leaf</tissue>
    </source>
</reference>
<sequence>MAQSSIVATLSRQVFKRNITSTLFAHTYSSFRSSSLFFNRKIHLSASLSSQTAMGETPVAVDAGMDAVQRRLMFDDEYVSLSFSISSTPFRSICCLCVSLIYVRFVELG</sequence>
<protein>
    <submittedName>
        <fullName evidence="1">Isopentenyl-diphosphate delta-isomerase</fullName>
    </submittedName>
</protein>
<keyword evidence="2" id="KW-1185">Reference proteome</keyword>
<dbReference type="GO" id="GO:0016853">
    <property type="term" value="F:isomerase activity"/>
    <property type="evidence" value="ECO:0007669"/>
    <property type="project" value="UniProtKB-KW"/>
</dbReference>
<dbReference type="AlphaFoldDB" id="A0A392P3F0"/>
<comment type="caution">
    <text evidence="1">The sequence shown here is derived from an EMBL/GenBank/DDBJ whole genome shotgun (WGS) entry which is preliminary data.</text>
</comment>
<name>A0A392P3F0_9FABA</name>
<evidence type="ECO:0000313" key="1">
    <source>
        <dbReference type="EMBL" id="MCI05345.1"/>
    </source>
</evidence>
<proteinExistence type="predicted"/>
<dbReference type="Proteomes" id="UP000265520">
    <property type="component" value="Unassembled WGS sequence"/>
</dbReference>
<dbReference type="EMBL" id="LXQA010058390">
    <property type="protein sequence ID" value="MCI05345.1"/>
    <property type="molecule type" value="Genomic_DNA"/>
</dbReference>
<evidence type="ECO:0000313" key="2">
    <source>
        <dbReference type="Proteomes" id="UP000265520"/>
    </source>
</evidence>
<organism evidence="1 2">
    <name type="scientific">Trifolium medium</name>
    <dbReference type="NCBI Taxonomy" id="97028"/>
    <lineage>
        <taxon>Eukaryota</taxon>
        <taxon>Viridiplantae</taxon>
        <taxon>Streptophyta</taxon>
        <taxon>Embryophyta</taxon>
        <taxon>Tracheophyta</taxon>
        <taxon>Spermatophyta</taxon>
        <taxon>Magnoliopsida</taxon>
        <taxon>eudicotyledons</taxon>
        <taxon>Gunneridae</taxon>
        <taxon>Pentapetalae</taxon>
        <taxon>rosids</taxon>
        <taxon>fabids</taxon>
        <taxon>Fabales</taxon>
        <taxon>Fabaceae</taxon>
        <taxon>Papilionoideae</taxon>
        <taxon>50 kb inversion clade</taxon>
        <taxon>NPAAA clade</taxon>
        <taxon>Hologalegina</taxon>
        <taxon>IRL clade</taxon>
        <taxon>Trifolieae</taxon>
        <taxon>Trifolium</taxon>
    </lineage>
</organism>
<keyword evidence="1" id="KW-0413">Isomerase</keyword>